<dbReference type="RefSeq" id="WP_202988221.1">
    <property type="nucleotide sequence ID" value="NZ_CP013342.1"/>
</dbReference>
<dbReference type="EMBL" id="CP013342">
    <property type="protein sequence ID" value="AMU94965.1"/>
    <property type="molecule type" value="Genomic_DNA"/>
</dbReference>
<sequence length="363" mass="39546">MLTKGDDYPLHQTSEPIAFAGTDRNFYDRYFFNGYSADGSVFFAAAMGFYPQLGIVDASFCVIADGVQHNLRASRRSGGERLDLSVGPIAIAIDEPLQKVTLRIAADDGPLAAELTFTGRHFPIEEPRFIRRNGTRLFMDYTRMTQNGRWSGWLSVEGARTDLGAGWTGTRDRSWGVRPVGAAEPQPPPEGNFNQFFWLWTPCNFDALSLFFHSNDDGVGAPWNRRGVISGDDGTERHFDAPGFAIDWQSGTRRVARMTADLGGGRALTLTPAGPVFAMSGLGYTHPVWGHGLDHGAELAVAHDRLNEAERGWGNPLAMHIQAFVTADLVDGGRTHRGVGVLEQLFVGPHSPTGLTGLMDPAA</sequence>
<accession>A0A142W0A3</accession>
<organism evidence="1 2">
    <name type="scientific">Sphingopyxis terrae subsp. terrae NBRC 15098</name>
    <dbReference type="NCBI Taxonomy" id="1219058"/>
    <lineage>
        <taxon>Bacteria</taxon>
        <taxon>Pseudomonadati</taxon>
        <taxon>Pseudomonadota</taxon>
        <taxon>Alphaproteobacteria</taxon>
        <taxon>Sphingomonadales</taxon>
        <taxon>Sphingomonadaceae</taxon>
        <taxon>Sphingopyxis</taxon>
    </lineage>
</organism>
<dbReference type="KEGG" id="ster:AOA14_10150"/>
<evidence type="ECO:0000313" key="1">
    <source>
        <dbReference type="EMBL" id="AMU94965.1"/>
    </source>
</evidence>
<protein>
    <recommendedName>
        <fullName evidence="3">Carotenoid 1,2-hydratase</fullName>
    </recommendedName>
</protein>
<reference evidence="1 2" key="2">
    <citation type="journal article" date="2016" name="Genome Announc.">
        <title>Complete Genome Sequence of Sphingopyxis terrae Strain 203-1 (NBRC 111660), a Polyethylene Glycol Degrader.</title>
        <authorList>
            <person name="Ohtsubo Y."/>
            <person name="Nonoyama S."/>
            <person name="Nagata Y."/>
            <person name="Numata M."/>
            <person name="Tsuchikane K."/>
            <person name="Hosoyama A."/>
            <person name="Yamazoe A."/>
            <person name="Tsuda M."/>
            <person name="Fujita N."/>
            <person name="Kawai F."/>
        </authorList>
    </citation>
    <scope>NUCLEOTIDE SEQUENCE [LARGE SCALE GENOMIC DNA]</scope>
    <source>
        <strain evidence="1 2">203-1</strain>
    </source>
</reference>
<dbReference type="STRING" id="1219058.AOA14_10150"/>
<proteinExistence type="predicted"/>
<evidence type="ECO:0008006" key="3">
    <source>
        <dbReference type="Google" id="ProtNLM"/>
    </source>
</evidence>
<evidence type="ECO:0000313" key="2">
    <source>
        <dbReference type="Proteomes" id="UP000076234"/>
    </source>
</evidence>
<name>A0A142W0A3_9SPHN</name>
<reference evidence="2" key="1">
    <citation type="submission" date="2015-11" db="EMBL/GenBank/DDBJ databases">
        <title>Complete genome sequence of a polyethylene glycol-degrading strain Sphingopyxis terrae strain 203-1 (NBRC 15098).</title>
        <authorList>
            <person name="Yoshiyuki O."/>
            <person name="Shouta N."/>
            <person name="Nagata Y."/>
            <person name="Numata M."/>
            <person name="Tsuchikane K."/>
            <person name="Hosoyama A."/>
            <person name="Yamazoe A."/>
            <person name="Tsuda M."/>
            <person name="Fujita N."/>
            <person name="Kawai F."/>
        </authorList>
    </citation>
    <scope>NUCLEOTIDE SEQUENCE [LARGE SCALE GENOMIC DNA]</scope>
    <source>
        <strain evidence="2">203-1</strain>
    </source>
</reference>
<dbReference type="AlphaFoldDB" id="A0A142W0A3"/>
<gene>
    <name evidence="1" type="ORF">AOA14_10150</name>
</gene>
<dbReference type="SUPFAM" id="SSF159245">
    <property type="entry name" value="AttH-like"/>
    <property type="match status" value="1"/>
</dbReference>
<dbReference type="Proteomes" id="UP000076234">
    <property type="component" value="Chromosome"/>
</dbReference>